<reference evidence="3 4" key="1">
    <citation type="submission" date="2011-02" db="EMBL/GenBank/DDBJ databases">
        <title>The Genome Sequence of Sphaeroforma arctica JP610.</title>
        <authorList>
            <consortium name="The Broad Institute Genome Sequencing Platform"/>
            <person name="Russ C."/>
            <person name="Cuomo C."/>
            <person name="Young S.K."/>
            <person name="Zeng Q."/>
            <person name="Gargeya S."/>
            <person name="Alvarado L."/>
            <person name="Berlin A."/>
            <person name="Chapman S.B."/>
            <person name="Chen Z."/>
            <person name="Freedman E."/>
            <person name="Gellesch M."/>
            <person name="Goldberg J."/>
            <person name="Griggs A."/>
            <person name="Gujja S."/>
            <person name="Heilman E."/>
            <person name="Heiman D."/>
            <person name="Howarth C."/>
            <person name="Mehta T."/>
            <person name="Neiman D."/>
            <person name="Pearson M."/>
            <person name="Roberts A."/>
            <person name="Saif S."/>
            <person name="Shea T."/>
            <person name="Shenoy N."/>
            <person name="Sisk P."/>
            <person name="Stolte C."/>
            <person name="Sykes S."/>
            <person name="White J."/>
            <person name="Yandava C."/>
            <person name="Burger G."/>
            <person name="Gray M.W."/>
            <person name="Holland P.W.H."/>
            <person name="King N."/>
            <person name="Lang F.B.F."/>
            <person name="Roger A.J."/>
            <person name="Ruiz-Trillo I."/>
            <person name="Haas B."/>
            <person name="Nusbaum C."/>
            <person name="Birren B."/>
        </authorList>
    </citation>
    <scope>NUCLEOTIDE SEQUENCE [LARGE SCALE GENOMIC DNA]</scope>
    <source>
        <strain evidence="3 4">JP610</strain>
    </source>
</reference>
<evidence type="ECO:0000256" key="2">
    <source>
        <dbReference type="SAM" id="MobiDB-lite"/>
    </source>
</evidence>
<evidence type="ECO:0000313" key="4">
    <source>
        <dbReference type="Proteomes" id="UP000054560"/>
    </source>
</evidence>
<dbReference type="RefSeq" id="XP_014153363.1">
    <property type="nucleotide sequence ID" value="XM_014297888.1"/>
</dbReference>
<organism evidence="3 4">
    <name type="scientific">Sphaeroforma arctica JP610</name>
    <dbReference type="NCBI Taxonomy" id="667725"/>
    <lineage>
        <taxon>Eukaryota</taxon>
        <taxon>Ichthyosporea</taxon>
        <taxon>Ichthyophonida</taxon>
        <taxon>Sphaeroforma</taxon>
    </lineage>
</organism>
<evidence type="ECO:0000313" key="3">
    <source>
        <dbReference type="EMBL" id="KNC79461.1"/>
    </source>
</evidence>
<feature type="compositionally biased region" description="Low complexity" evidence="2">
    <location>
        <begin position="97"/>
        <end position="117"/>
    </location>
</feature>
<feature type="coiled-coil region" evidence="1">
    <location>
        <begin position="146"/>
        <end position="173"/>
    </location>
</feature>
<proteinExistence type="predicted"/>
<keyword evidence="1" id="KW-0175">Coiled coil</keyword>
<feature type="region of interest" description="Disordered" evidence="2">
    <location>
        <begin position="208"/>
        <end position="231"/>
    </location>
</feature>
<accession>A0A0L0FS88</accession>
<gene>
    <name evidence="3" type="ORF">SARC_08146</name>
</gene>
<dbReference type="AlphaFoldDB" id="A0A0L0FS88"/>
<feature type="compositionally biased region" description="Basic and acidic residues" evidence="2">
    <location>
        <begin position="75"/>
        <end position="87"/>
    </location>
</feature>
<feature type="compositionally biased region" description="Basic and acidic residues" evidence="2">
    <location>
        <begin position="1"/>
        <end position="15"/>
    </location>
</feature>
<dbReference type="GeneID" id="25908650"/>
<evidence type="ECO:0000256" key="1">
    <source>
        <dbReference type="SAM" id="Coils"/>
    </source>
</evidence>
<feature type="region of interest" description="Disordered" evidence="2">
    <location>
        <begin position="1"/>
        <end position="144"/>
    </location>
</feature>
<feature type="compositionally biased region" description="Basic residues" evidence="2">
    <location>
        <begin position="124"/>
        <end position="134"/>
    </location>
</feature>
<dbReference type="Proteomes" id="UP000054560">
    <property type="component" value="Unassembled WGS sequence"/>
</dbReference>
<feature type="compositionally biased region" description="Basic and acidic residues" evidence="2">
    <location>
        <begin position="135"/>
        <end position="144"/>
    </location>
</feature>
<protein>
    <submittedName>
        <fullName evidence="3">Uncharacterized protein</fullName>
    </submittedName>
</protein>
<dbReference type="EMBL" id="KQ242301">
    <property type="protein sequence ID" value="KNC79461.1"/>
    <property type="molecule type" value="Genomic_DNA"/>
</dbReference>
<name>A0A0L0FS88_9EUKA</name>
<sequence length="482" mass="54965">MLHPERRKEDGIDRRGTKRRQSNPDRSGPHPGQALEGQQQARLEVLHPVSANDKQSSTAHRDEHVHSGNDIVFEGETKGVPDLRADRSQTTTGEYVASNGLSTRSSSGTSGALSSSNDQPRLPPNKRRRYRHRFNNKDTVRDRSSAQKLAELMAQQQSLLEKYEQRLQRTTAERPTTRLAATETATGTHERVHTSLGSEDNLTFRIQGHTRPRHGLGYESPGSEERSTEGGETLSYIEDTSYFQEFAREQVLAKQNPHVSEALKNMQDRLITNFRQQQRRQSLEKEVASEYVQTPKPQEMDIPMPPPTPASIEKNRQALHARILHLNDELCQAIEDNNTARAEALRGAIETLRATLESRSVEKRPVLSPRTWPDWSSNKYHLHDIMEQDTRGALLEVFKNAQIAGLDDSWSLTWFHKVLSYFKAEKSTLDYIRDNSERLKMWTPQLQIEQICPHETQATVDPAFCKWLRATVGTCIPLSWNK</sequence>
<keyword evidence="4" id="KW-1185">Reference proteome</keyword>